<comment type="pathway">
    <text evidence="3 10">Cofactor biosynthesis; molybdopterin biosynthesis.</text>
</comment>
<dbReference type="Proteomes" id="UP001564657">
    <property type="component" value="Unassembled WGS sequence"/>
</dbReference>
<dbReference type="Gene3D" id="3.40.980.10">
    <property type="entry name" value="MoaB/Mog-like domain"/>
    <property type="match status" value="1"/>
</dbReference>
<dbReference type="PANTHER" id="PTHR10192:SF5">
    <property type="entry name" value="GEPHYRIN"/>
    <property type="match status" value="1"/>
</dbReference>
<dbReference type="PANTHER" id="PTHR10192">
    <property type="entry name" value="MOLYBDOPTERIN BIOSYNTHESIS PROTEIN"/>
    <property type="match status" value="1"/>
</dbReference>
<dbReference type="PROSITE" id="PS01079">
    <property type="entry name" value="MOCF_BIOSYNTHESIS_2"/>
    <property type="match status" value="1"/>
</dbReference>
<dbReference type="NCBIfam" id="TIGR00177">
    <property type="entry name" value="molyb_syn"/>
    <property type="match status" value="1"/>
</dbReference>
<keyword evidence="8 10" id="KW-0501">Molybdenum cofactor biosynthesis</keyword>
<gene>
    <name evidence="12" type="ORF">AB8U03_00750</name>
</gene>
<comment type="similarity">
    <text evidence="4 10">Belongs to the MoeA family.</text>
</comment>
<evidence type="ECO:0000313" key="12">
    <source>
        <dbReference type="EMBL" id="MEY7998737.1"/>
    </source>
</evidence>
<dbReference type="InterPro" id="IPR001453">
    <property type="entry name" value="MoaB/Mog_dom"/>
</dbReference>
<keyword evidence="10" id="KW-0460">Magnesium</keyword>
<organism evidence="12 13">
    <name type="scientific">Clostridium moutaii</name>
    <dbReference type="NCBI Taxonomy" id="3240932"/>
    <lineage>
        <taxon>Bacteria</taxon>
        <taxon>Bacillati</taxon>
        <taxon>Bacillota</taxon>
        <taxon>Clostridia</taxon>
        <taxon>Eubacteriales</taxon>
        <taxon>Clostridiaceae</taxon>
        <taxon>Clostridium</taxon>
    </lineage>
</organism>
<evidence type="ECO:0000256" key="4">
    <source>
        <dbReference type="ARBA" id="ARBA00010763"/>
    </source>
</evidence>
<evidence type="ECO:0000256" key="5">
    <source>
        <dbReference type="ARBA" id="ARBA00013269"/>
    </source>
</evidence>
<comment type="function">
    <text evidence="2">May be involved in the biosynthesis of molybdopterin.</text>
</comment>
<dbReference type="Gene3D" id="2.40.340.10">
    <property type="entry name" value="MoeA, C-terminal, domain IV"/>
    <property type="match status" value="1"/>
</dbReference>
<comment type="catalytic activity">
    <reaction evidence="9">
        <text>adenylyl-molybdopterin + molybdate = Mo-molybdopterin + AMP + H(+)</text>
        <dbReference type="Rhea" id="RHEA:35047"/>
        <dbReference type="ChEBI" id="CHEBI:15378"/>
        <dbReference type="ChEBI" id="CHEBI:36264"/>
        <dbReference type="ChEBI" id="CHEBI:62727"/>
        <dbReference type="ChEBI" id="CHEBI:71302"/>
        <dbReference type="ChEBI" id="CHEBI:456215"/>
        <dbReference type="EC" id="2.10.1.1"/>
    </reaction>
</comment>
<name>A0ABV4BL10_9CLOT</name>
<dbReference type="InterPro" id="IPR008284">
    <property type="entry name" value="MoCF_biosynth_CS"/>
</dbReference>
<dbReference type="RefSeq" id="WP_369702631.1">
    <property type="nucleotide sequence ID" value="NZ_JBGEWD010000001.1"/>
</dbReference>
<keyword evidence="10" id="KW-0479">Metal-binding</keyword>
<evidence type="ECO:0000256" key="8">
    <source>
        <dbReference type="ARBA" id="ARBA00023150"/>
    </source>
</evidence>
<dbReference type="Pfam" id="PF00994">
    <property type="entry name" value="MoCF_biosynth"/>
    <property type="match status" value="1"/>
</dbReference>
<comment type="function">
    <text evidence="1 10">Catalyzes the insertion of molybdate into adenylated molybdopterin with the concomitant release of AMP.</text>
</comment>
<dbReference type="CDD" id="cd00887">
    <property type="entry name" value="MoeA"/>
    <property type="match status" value="1"/>
</dbReference>
<dbReference type="SUPFAM" id="SSF63882">
    <property type="entry name" value="MoeA N-terminal region -like"/>
    <property type="match status" value="1"/>
</dbReference>
<evidence type="ECO:0000256" key="2">
    <source>
        <dbReference type="ARBA" id="ARBA00003487"/>
    </source>
</evidence>
<protein>
    <recommendedName>
        <fullName evidence="6 10">Molybdopterin molybdenumtransferase</fullName>
        <ecNumber evidence="5 10">2.10.1.1</ecNumber>
    </recommendedName>
</protein>
<evidence type="ECO:0000256" key="7">
    <source>
        <dbReference type="ARBA" id="ARBA00022505"/>
    </source>
</evidence>
<evidence type="ECO:0000256" key="1">
    <source>
        <dbReference type="ARBA" id="ARBA00002901"/>
    </source>
</evidence>
<dbReference type="Gene3D" id="2.170.190.11">
    <property type="entry name" value="Molybdopterin biosynthesis moea protein, domain 3"/>
    <property type="match status" value="1"/>
</dbReference>
<dbReference type="EMBL" id="JBGEWD010000001">
    <property type="protein sequence ID" value="MEY7998737.1"/>
    <property type="molecule type" value="Genomic_DNA"/>
</dbReference>
<evidence type="ECO:0000256" key="10">
    <source>
        <dbReference type="RuleBase" id="RU365090"/>
    </source>
</evidence>
<proteinExistence type="inferred from homology"/>
<evidence type="ECO:0000256" key="3">
    <source>
        <dbReference type="ARBA" id="ARBA00005046"/>
    </source>
</evidence>
<accession>A0ABV4BL10</accession>
<sequence>MNLYNVVSVEEAKRIIDSNFQLNLESELVDIKECNGRILSRDIISSSNIPGFKRSMVDGYAVKFKDLQGASESMPSILNLRGEVKMGEMPVESLEFPGECIYIPTGGMLPKEADSVIMIEYTDKMDDATILANKSISFGENVLNEDEDVELGESVLKRGTLFSPYSVGMMSNLGITQIPVFCKPRVGIISTGDEIVAPEKQPRPGEIRDINSYLIYSSVIEDGGQPILYGVIKDNYKTLFETVKKALDECDIVLVSGGSSVGKKDETAKVIEELGNPGMLFHGISIKPGKPTILGRVKDKPIFGLPGHPLSCAVVYGILVRYVLHTMMNLQEIEYPIPCKFSTNYHKAKGREEYLPVIIDNMEGEYTAVPVLTKSATISGFTKAWGYIKIDKNVEGISENQKVYVYKF</sequence>
<dbReference type="InterPro" id="IPR005110">
    <property type="entry name" value="MoeA_linker/N"/>
</dbReference>
<evidence type="ECO:0000256" key="6">
    <source>
        <dbReference type="ARBA" id="ARBA00021108"/>
    </source>
</evidence>
<dbReference type="InterPro" id="IPR036135">
    <property type="entry name" value="MoeA_linker/N_sf"/>
</dbReference>
<reference evidence="12 13" key="1">
    <citation type="submission" date="2024-08" db="EMBL/GenBank/DDBJ databases">
        <title>Clostridium lapicellarii sp. nov., and Clostridium renhuaiense sp. nov., two species isolated from the mud in a fermentation cellar used for producing sauce-flavour Chinese liquors.</title>
        <authorList>
            <person name="Yang F."/>
            <person name="Wang H."/>
            <person name="Chen L.Q."/>
            <person name="Zhou N."/>
            <person name="Lu J.J."/>
            <person name="Pu X.X."/>
            <person name="Wan B."/>
            <person name="Wang L."/>
            <person name="Liu S.J."/>
        </authorList>
    </citation>
    <scope>NUCLEOTIDE SEQUENCE [LARGE SCALE GENOMIC DNA]</scope>
    <source>
        <strain evidence="12 13">MT-5</strain>
    </source>
</reference>
<dbReference type="InterPro" id="IPR005111">
    <property type="entry name" value="MoeA_C_domain_IV"/>
</dbReference>
<dbReference type="SUPFAM" id="SSF63867">
    <property type="entry name" value="MoeA C-terminal domain-like"/>
    <property type="match status" value="1"/>
</dbReference>
<evidence type="ECO:0000313" key="13">
    <source>
        <dbReference type="Proteomes" id="UP001564657"/>
    </source>
</evidence>
<dbReference type="Pfam" id="PF03454">
    <property type="entry name" value="MoeA_C"/>
    <property type="match status" value="1"/>
</dbReference>
<keyword evidence="7 10" id="KW-0500">Molybdenum</keyword>
<dbReference type="InterPro" id="IPR036688">
    <property type="entry name" value="MoeA_C_domain_IV_sf"/>
</dbReference>
<dbReference type="Gene3D" id="3.90.105.10">
    <property type="entry name" value="Molybdopterin biosynthesis moea protein, domain 2"/>
    <property type="match status" value="1"/>
</dbReference>
<evidence type="ECO:0000259" key="11">
    <source>
        <dbReference type="SMART" id="SM00852"/>
    </source>
</evidence>
<comment type="caution">
    <text evidence="12">The sequence shown here is derived from an EMBL/GenBank/DDBJ whole genome shotgun (WGS) entry which is preliminary data.</text>
</comment>
<keyword evidence="13" id="KW-1185">Reference proteome</keyword>
<dbReference type="InterPro" id="IPR038987">
    <property type="entry name" value="MoeA-like"/>
</dbReference>
<dbReference type="SMART" id="SM00852">
    <property type="entry name" value="MoCF_biosynth"/>
    <property type="match status" value="1"/>
</dbReference>
<keyword evidence="10" id="KW-0808">Transferase</keyword>
<dbReference type="Pfam" id="PF03453">
    <property type="entry name" value="MoeA_N"/>
    <property type="match status" value="1"/>
</dbReference>
<dbReference type="SUPFAM" id="SSF53218">
    <property type="entry name" value="Molybdenum cofactor biosynthesis proteins"/>
    <property type="match status" value="1"/>
</dbReference>
<evidence type="ECO:0000256" key="9">
    <source>
        <dbReference type="ARBA" id="ARBA00047317"/>
    </source>
</evidence>
<dbReference type="InterPro" id="IPR036425">
    <property type="entry name" value="MoaB/Mog-like_dom_sf"/>
</dbReference>
<comment type="cofactor">
    <cofactor evidence="10">
        <name>Mg(2+)</name>
        <dbReference type="ChEBI" id="CHEBI:18420"/>
    </cofactor>
</comment>
<dbReference type="EC" id="2.10.1.1" evidence="5 10"/>
<feature type="domain" description="MoaB/Mog" evidence="11">
    <location>
        <begin position="187"/>
        <end position="326"/>
    </location>
</feature>